<proteinExistence type="predicted"/>
<protein>
    <submittedName>
        <fullName evidence="1">Uncharacterized protein</fullName>
    </submittedName>
</protein>
<gene>
    <name evidence="1" type="ordered locus">MSMEI_1772</name>
</gene>
<reference evidence="1 2" key="2">
    <citation type="journal article" date="2009" name="Genome Res.">
        <title>Ortho-proteogenomics: multiple proteomes investigation through orthology and a new MS-based protocol.</title>
        <authorList>
            <person name="Gallien S."/>
            <person name="Perrodou E."/>
            <person name="Carapito C."/>
            <person name="Deshayes C."/>
            <person name="Reyrat J.M."/>
            <person name="Van Dorsselaer A."/>
            <person name="Poch O."/>
            <person name="Schaeffer C."/>
            <person name="Lecompte O."/>
        </authorList>
    </citation>
    <scope>NUCLEOTIDE SEQUENCE [LARGE SCALE GENOMIC DNA]</scope>
    <source>
        <strain evidence="2">ATCC 700084 / mc(2)155</strain>
    </source>
</reference>
<sequence length="84" mass="8837">MMSPNDLLRDGRMDVELLRAEQPELNSIAGTAVRLDVDAAPISEAAFVDAVADARTTLNPNCGIGRVTREHLAGSSTGATDDGR</sequence>
<dbReference type="AlphaFoldDB" id="I7G6H9"/>
<evidence type="ECO:0000313" key="1">
    <source>
        <dbReference type="EMBL" id="AFP38244.1"/>
    </source>
</evidence>
<dbReference type="KEGG" id="msg:MSMEI_1772"/>
<evidence type="ECO:0000313" key="2">
    <source>
        <dbReference type="Proteomes" id="UP000006158"/>
    </source>
</evidence>
<dbReference type="KEGG" id="msb:LJ00_09050"/>
<reference evidence="1 2" key="1">
    <citation type="journal article" date="2007" name="Genome Biol.">
        <title>Interrupted coding sequences in Mycobacterium smegmatis: authentic mutations or sequencing errors?</title>
        <authorList>
            <person name="Deshayes C."/>
            <person name="Perrodou E."/>
            <person name="Gallien S."/>
            <person name="Euphrasie D."/>
            <person name="Schaeffer C."/>
            <person name="Van-Dorsselaer A."/>
            <person name="Poch O."/>
            <person name="Lecompte O."/>
            <person name="Reyrat J.M."/>
        </authorList>
    </citation>
    <scope>NUCLEOTIDE SEQUENCE [LARGE SCALE GENOMIC DNA]</scope>
    <source>
        <strain evidence="2">ATCC 700084 / mc(2)155</strain>
    </source>
</reference>
<dbReference type="Proteomes" id="UP000006158">
    <property type="component" value="Chromosome"/>
</dbReference>
<name>I7G6H9_MYCS2</name>
<accession>I7G6H9</accession>
<dbReference type="PATRIC" id="fig|246196.56.peg.1823"/>
<dbReference type="EMBL" id="CP001663">
    <property type="protein sequence ID" value="AFP38244.1"/>
    <property type="molecule type" value="Genomic_DNA"/>
</dbReference>
<organism evidence="1 2">
    <name type="scientific">Mycolicibacterium smegmatis (strain ATCC 700084 / mc(2)155)</name>
    <name type="common">Mycobacterium smegmatis</name>
    <dbReference type="NCBI Taxonomy" id="246196"/>
    <lineage>
        <taxon>Bacteria</taxon>
        <taxon>Bacillati</taxon>
        <taxon>Actinomycetota</taxon>
        <taxon>Actinomycetes</taxon>
        <taxon>Mycobacteriales</taxon>
        <taxon>Mycobacteriaceae</taxon>
        <taxon>Mycolicibacterium</taxon>
    </lineage>
</organism>